<organism evidence="1 2">
    <name type="scientific">Smallanthus sonchifolius</name>
    <dbReference type="NCBI Taxonomy" id="185202"/>
    <lineage>
        <taxon>Eukaryota</taxon>
        <taxon>Viridiplantae</taxon>
        <taxon>Streptophyta</taxon>
        <taxon>Embryophyta</taxon>
        <taxon>Tracheophyta</taxon>
        <taxon>Spermatophyta</taxon>
        <taxon>Magnoliopsida</taxon>
        <taxon>eudicotyledons</taxon>
        <taxon>Gunneridae</taxon>
        <taxon>Pentapetalae</taxon>
        <taxon>asterids</taxon>
        <taxon>campanulids</taxon>
        <taxon>Asterales</taxon>
        <taxon>Asteraceae</taxon>
        <taxon>Asteroideae</taxon>
        <taxon>Heliantheae alliance</taxon>
        <taxon>Millerieae</taxon>
        <taxon>Smallanthus</taxon>
    </lineage>
</organism>
<dbReference type="Proteomes" id="UP001056120">
    <property type="component" value="Linkage Group LG12"/>
</dbReference>
<accession>A0ACB9HMF0</accession>
<name>A0ACB9HMF0_9ASTR</name>
<dbReference type="EMBL" id="CM042029">
    <property type="protein sequence ID" value="KAI3796656.1"/>
    <property type="molecule type" value="Genomic_DNA"/>
</dbReference>
<evidence type="ECO:0000313" key="2">
    <source>
        <dbReference type="Proteomes" id="UP001056120"/>
    </source>
</evidence>
<reference evidence="1 2" key="2">
    <citation type="journal article" date="2022" name="Mol. Ecol. Resour.">
        <title>The genomes of chicory, endive, great burdock and yacon provide insights into Asteraceae paleo-polyploidization history and plant inulin production.</title>
        <authorList>
            <person name="Fan W."/>
            <person name="Wang S."/>
            <person name="Wang H."/>
            <person name="Wang A."/>
            <person name="Jiang F."/>
            <person name="Liu H."/>
            <person name="Zhao H."/>
            <person name="Xu D."/>
            <person name="Zhang Y."/>
        </authorList>
    </citation>
    <scope>NUCLEOTIDE SEQUENCE [LARGE SCALE GENOMIC DNA]</scope>
    <source>
        <strain evidence="2">cv. Yunnan</strain>
        <tissue evidence="1">Leaves</tissue>
    </source>
</reference>
<gene>
    <name evidence="1" type="ORF">L1987_39335</name>
</gene>
<evidence type="ECO:0000313" key="1">
    <source>
        <dbReference type="EMBL" id="KAI3796656.1"/>
    </source>
</evidence>
<comment type="caution">
    <text evidence="1">The sequence shown here is derived from an EMBL/GenBank/DDBJ whole genome shotgun (WGS) entry which is preliminary data.</text>
</comment>
<protein>
    <submittedName>
        <fullName evidence="1">Uncharacterized protein</fullName>
    </submittedName>
</protein>
<reference evidence="2" key="1">
    <citation type="journal article" date="2022" name="Mol. Ecol. Resour.">
        <title>The genomes of chicory, endive, great burdock and yacon provide insights into Asteraceae palaeo-polyploidization history and plant inulin production.</title>
        <authorList>
            <person name="Fan W."/>
            <person name="Wang S."/>
            <person name="Wang H."/>
            <person name="Wang A."/>
            <person name="Jiang F."/>
            <person name="Liu H."/>
            <person name="Zhao H."/>
            <person name="Xu D."/>
            <person name="Zhang Y."/>
        </authorList>
    </citation>
    <scope>NUCLEOTIDE SEQUENCE [LARGE SCALE GENOMIC DNA]</scope>
    <source>
        <strain evidence="2">cv. Yunnan</strain>
    </source>
</reference>
<proteinExistence type="predicted"/>
<keyword evidence="2" id="KW-1185">Reference proteome</keyword>
<sequence>MVLMERMFGCSECLYLFIYLDGELVPFVSCIEYDHVRGMANTRSITRKLNSDASASWSNLDHDLLFVIMMHLGPFDFLAFSGVCKSWRSFAFSNWNTFMVSKQPMCLSISTRMNNKEFYLEDYNRRRRKTTIPHSNGRICIGITCGYIIFFGRKTYDFWLVNPFTRKELHFPGFPFAKTPIPQYLRGILVFSPSMSWWVFVVSLKFSNEISFSLPGKEAR</sequence>